<reference evidence="1" key="2">
    <citation type="submission" date="2023-01" db="EMBL/GenBank/DDBJ databases">
        <authorList>
            <person name="Rosani U."/>
            <person name="Delmont T.O."/>
            <person name="Gaia M."/>
            <person name="Krupovic M."/>
        </authorList>
    </citation>
    <scope>NUCLEOTIDE SEQUENCE</scope>
    <source>
        <strain evidence="1">MalacoHV4/Med/2018 155</strain>
    </source>
</reference>
<organism evidence="1">
    <name type="scientific">Malaco herpesvirus 4</name>
    <dbReference type="NCBI Taxonomy" id="3031800"/>
    <lineage>
        <taxon>Viruses</taxon>
        <taxon>Duplodnaviria</taxon>
        <taxon>Heunggongvirae</taxon>
        <taxon>Peploviricota</taxon>
        <taxon>Herviviricetes</taxon>
        <taxon>Herpesvirales</taxon>
        <taxon>Malacoherpesviridae</taxon>
    </lineage>
</organism>
<name>A0AA48P8Z1_9VIRU</name>
<evidence type="ECO:0000313" key="1">
    <source>
        <dbReference type="EMBL" id="DBA11626.1"/>
    </source>
</evidence>
<reference evidence="1" key="1">
    <citation type="journal article" date="2023" name="Front. Mar. Sci.">
        <title>Tracing the invertebrate herpesviruses in the global sequence datasets.</title>
        <authorList>
            <person name="Rosani U."/>
            <person name="Gaia M."/>
            <person name="Delmont T.O."/>
            <person name="Krupovic M."/>
        </authorList>
    </citation>
    <scope>NUCLEOTIDE SEQUENCE</scope>
    <source>
        <strain evidence="1">MalacoHV4/Med/2018 155</strain>
    </source>
</reference>
<dbReference type="EMBL" id="BK063065">
    <property type="protein sequence ID" value="DBA11626.1"/>
    <property type="molecule type" value="Genomic_DNA"/>
</dbReference>
<protein>
    <submittedName>
        <fullName evidence="1">ORF12</fullName>
    </submittedName>
</protein>
<proteinExistence type="predicted"/>
<sequence>MTPKSIPVGDLYASTVKLLSRILSQTVWFFVCEVNSVMSWRTYRSLGAMCCTMRRRISACRSLNLVLVSLDDEAAASTLNQCFHKGCNRLSYNNLSAVLVKSMIEIHIPPMA</sequence>
<accession>A0AA48P8Z1</accession>